<keyword evidence="5" id="KW-1185">Reference proteome</keyword>
<feature type="domain" description="ATPase PglY 5th" evidence="2">
    <location>
        <begin position="870"/>
        <end position="976"/>
    </location>
</feature>
<dbReference type="Pfam" id="PF26382">
    <property type="entry name" value="BREX_PglY_6th"/>
    <property type="match status" value="1"/>
</dbReference>
<dbReference type="RefSeq" id="WP_109776034.1">
    <property type="nucleotide sequence ID" value="NZ_QGDQ01000030.1"/>
</dbReference>
<proteinExistence type="predicted"/>
<feature type="compositionally biased region" description="Pro residues" evidence="1">
    <location>
        <begin position="1211"/>
        <end position="1225"/>
    </location>
</feature>
<feature type="region of interest" description="Disordered" evidence="1">
    <location>
        <begin position="1204"/>
        <end position="1242"/>
    </location>
</feature>
<organism evidence="4 5">
    <name type="scientific">Quadrisphaera granulorum</name>
    <dbReference type="NCBI Taxonomy" id="317664"/>
    <lineage>
        <taxon>Bacteria</taxon>
        <taxon>Bacillati</taxon>
        <taxon>Actinomycetota</taxon>
        <taxon>Actinomycetes</taxon>
        <taxon>Kineosporiales</taxon>
        <taxon>Kineosporiaceae</taxon>
        <taxon>Quadrisphaera</taxon>
    </lineage>
</organism>
<evidence type="ECO:0000259" key="3">
    <source>
        <dbReference type="Pfam" id="PF26382"/>
    </source>
</evidence>
<dbReference type="Pfam" id="PF26381">
    <property type="entry name" value="BREX_PglY_5th"/>
    <property type="match status" value="1"/>
</dbReference>
<accession>A0A315ZS98</accession>
<dbReference type="Proteomes" id="UP000245469">
    <property type="component" value="Unassembled WGS sequence"/>
</dbReference>
<feature type="domain" description="ATPase PglY C-terminal" evidence="3">
    <location>
        <begin position="1019"/>
        <end position="1204"/>
    </location>
</feature>
<dbReference type="OrthoDB" id="3201900at2"/>
<comment type="caution">
    <text evidence="4">The sequence shown here is derived from an EMBL/GenBank/DDBJ whole genome shotgun (WGS) entry which is preliminary data.</text>
</comment>
<protein>
    <recommendedName>
        <fullName evidence="6">Phage resistance protein</fullName>
    </recommendedName>
</protein>
<evidence type="ECO:0000256" key="1">
    <source>
        <dbReference type="SAM" id="MobiDB-lite"/>
    </source>
</evidence>
<sequence>MLLKDVLEIPERSLAEDYVLRLTDNVGGGSADAAASAASRRAIEEYVVTEPLVASFDRALGIVADALTTGTSRAAFLTGSFGSGKSHFMAVLHALLRHDATARDKRELQPVVAKHDAALREAKLLPLAFHFLAAPSVEHAIFAGYERQMSQLHPEAPLAPLHESQQILVDAERQRQLLGDERFFAALNGSGAGSFGPAGASAGAAGGVWGALLQTQAWTAGSYQAARSASPQAPERQQLVTDLVKVFFSSYTRQAEWVDLESGLDAIARHAKSLGYDGVVLFLDELVLWLTNAVRDPVFFRREVQKITKLVESSTGTRAVPLVSFVARQVDLRKWFTDSGVTGAEQEALDRAFRHQEGRFATIELGDDNLPYVARQRVLRRRGPEGERVLDDAFAALERRPAVWSVLLDGVNTDDRHRGADEAAFRLTYPFSPALVSTLRSLASVMQRERTALKVMQKMLVDRREILTVDEVIPVGDIFDDVVTGSEALDSSVAAKFAAAGALYADKLQPLLLRRYGLTPHDLAEPAALPGGYLTDDRLVKTLLLAAVAPNVPALKELTASRLASLNHGSITTMLPGGEVGVVLTKVREWARDVPQITVTGDGRNPVIAVRLSDVDSESIVQRAAGEDNEGRRRELLRELVREALGLAESVPDMYGAIRQTHVWRGSQREVDVVFGNVRDTDWLTRDHFTAREGTWRLVIDHPFDDAGHSAAEDLSRVERLRDEGLDTNTLVWLPRFLTDDRMRELRRLVILEWLLSGNGERFTAHADHLSEADRLTAKTHLETERAARRADLQGVVQVAYGAAAPNATAVIDDAGHTQVFVSLSASFRPQPPVGADLRAAFTALLDQAWSHTYPKHPLFQPADRPVTVAELVAVYEHVERAVADPDGRVPLTGKIAETRRVADALGVGRAAETHFLFGDEYLRPWAAEITRAATRAGVSDTDPVTVAQLRNWIADVEPAWGLRPEVADLVIMAWAALRQRAWSNHGGPVVPRPGALQPTYELRTQAMPSDADWAVATHRAAVLFGVVAPPRLTASRLNAWAEQVHLALSEMPRIFGLIPAVEHAYTALGLDTSDEAQGDAGPAPKRLATARRSLALVERLTRAATPVRLVEVLAQVDSAADDTAAARSMSTASSVTAALSSWTWSRLRPLREGAAGDGSRAREAQRILDDLRKAMASDEFSLPVAPQLGQASDQIFAWLERGQEPRDLRPPVPVGPTGPTPRPRPGQTSGSVRVPRGSTPREISNALAEVLAGSADGDLVIDWRLEP</sequence>
<evidence type="ECO:0000313" key="4">
    <source>
        <dbReference type="EMBL" id="PWJ48441.1"/>
    </source>
</evidence>
<evidence type="ECO:0000313" key="5">
    <source>
        <dbReference type="Proteomes" id="UP000245469"/>
    </source>
</evidence>
<reference evidence="4 5" key="1">
    <citation type="submission" date="2018-03" db="EMBL/GenBank/DDBJ databases">
        <title>Genomic Encyclopedia of Archaeal and Bacterial Type Strains, Phase II (KMG-II): from individual species to whole genera.</title>
        <authorList>
            <person name="Goeker M."/>
        </authorList>
    </citation>
    <scope>NUCLEOTIDE SEQUENCE [LARGE SCALE GENOMIC DNA]</scope>
    <source>
        <strain evidence="4 5">DSM 44889</strain>
    </source>
</reference>
<name>A0A315ZS98_9ACTN</name>
<dbReference type="InterPro" id="IPR058747">
    <property type="entry name" value="PglY_C"/>
</dbReference>
<dbReference type="AlphaFoldDB" id="A0A315ZS98"/>
<evidence type="ECO:0000259" key="2">
    <source>
        <dbReference type="Pfam" id="PF26381"/>
    </source>
</evidence>
<dbReference type="InterPro" id="IPR058748">
    <property type="entry name" value="PglY_5th"/>
</dbReference>
<evidence type="ECO:0008006" key="6">
    <source>
        <dbReference type="Google" id="ProtNLM"/>
    </source>
</evidence>
<gene>
    <name evidence="4" type="ORF">BXY45_1305</name>
</gene>
<dbReference type="EMBL" id="QGDQ01000030">
    <property type="protein sequence ID" value="PWJ48441.1"/>
    <property type="molecule type" value="Genomic_DNA"/>
</dbReference>